<dbReference type="InterPro" id="IPR002048">
    <property type="entry name" value="EF_hand_dom"/>
</dbReference>
<comment type="caution">
    <text evidence="4">The sequence shown here is derived from an EMBL/GenBank/DDBJ whole genome shotgun (WGS) entry which is preliminary data.</text>
</comment>
<reference evidence="4 5" key="1">
    <citation type="submission" date="2014-12" db="EMBL/GenBank/DDBJ databases">
        <title>Draft genome sequences of 10 type strains of Lactococcus.</title>
        <authorList>
            <person name="Sun Z."/>
            <person name="Zhong Z."/>
            <person name="Liu W."/>
            <person name="Zhang W."/>
            <person name="Zhang H."/>
        </authorList>
    </citation>
    <scope>NUCLEOTIDE SEQUENCE [LARGE SCALE GENOMIC DNA]</scope>
    <source>
        <strain evidence="4 5">DSM 22330</strain>
    </source>
</reference>
<dbReference type="Gene3D" id="3.40.190.10">
    <property type="entry name" value="Periplasmic binding protein-like II"/>
    <property type="match status" value="3"/>
</dbReference>
<dbReference type="PROSITE" id="PS51257">
    <property type="entry name" value="PROKAR_LIPOPROTEIN"/>
    <property type="match status" value="1"/>
</dbReference>
<accession>A0ABX4I962</accession>
<protein>
    <submittedName>
        <fullName evidence="4">ABC transporter, substrate-binding protein</fullName>
    </submittedName>
</protein>
<dbReference type="PROSITE" id="PS00018">
    <property type="entry name" value="EF_HAND_1"/>
    <property type="match status" value="1"/>
</dbReference>
<evidence type="ECO:0000256" key="1">
    <source>
        <dbReference type="ARBA" id="ARBA00022729"/>
    </source>
</evidence>
<gene>
    <name evidence="4" type="ORF">RR45_GL001967</name>
</gene>
<proteinExistence type="predicted"/>
<keyword evidence="1 2" id="KW-0732">Signal</keyword>
<dbReference type="InterPro" id="IPR050490">
    <property type="entry name" value="Bact_solute-bd_prot1"/>
</dbReference>
<dbReference type="SUPFAM" id="SSF53850">
    <property type="entry name" value="Periplasmic binding protein-like II"/>
    <property type="match status" value="1"/>
</dbReference>
<feature type="domain" description="EF-hand" evidence="3">
    <location>
        <begin position="193"/>
        <end position="217"/>
    </location>
</feature>
<sequence>MILEKEKFKMANCKKKLVSALMLGTAVLAFTACGNKDDAASTTKDGKLIITLGRQTTADPKLPKGDTYESNAYTRAVDKKFNVKIKDKFEANGDDYTRQVSLAIASGDIPDMMVVSRDEMKELYENDLIENMTDIYKKKASKGIKEAYESYNNRPLEDGTFDDKLMGLPATAGDLGPSLFWIRDDWAQKLGLKLDADGNGAITINELHDTAKAFSEQNPGGTAKNTGLALAPTLISANYGGSAYTSMGIGDALGAHPGFWLTGDDGKVVNGTVSSQTKELLALLNGWYKEGILDKQFGTRTWDDISAMVVNGETGIIPGPWHIPDWQLFQTKEKNKEASFKAYALENAAGKVTTIQNNPTGNFVVVRKGFKKPELAMKIINFIYDETRNDATAATDYPEIADYRATAVDGTSRPFNIEINPSTELLETVSDAQAVLNGKKSADTVKYPDTRTLITTLETYLKTPATASSTDWATYTSRIIGVNDVMVKVRNEGIFSETESPYFGTTKTLEEKGADLDKLREETFMKMVTGAKPISDFDSFVKQWYKQGGTAVTKEVQKEVDAKK</sequence>
<evidence type="ECO:0000313" key="5">
    <source>
        <dbReference type="Proteomes" id="UP000218979"/>
    </source>
</evidence>
<evidence type="ECO:0000256" key="2">
    <source>
        <dbReference type="SAM" id="SignalP"/>
    </source>
</evidence>
<dbReference type="InterPro" id="IPR018247">
    <property type="entry name" value="EF_Hand_1_Ca_BS"/>
</dbReference>
<dbReference type="PANTHER" id="PTHR43649:SF33">
    <property type="entry name" value="POLYGALACTURONAN_RHAMNOGALACTURONAN-BINDING PROTEIN YTCQ"/>
    <property type="match status" value="1"/>
</dbReference>
<keyword evidence="5" id="KW-1185">Reference proteome</keyword>
<dbReference type="Proteomes" id="UP000218979">
    <property type="component" value="Unassembled WGS sequence"/>
</dbReference>
<evidence type="ECO:0000259" key="3">
    <source>
        <dbReference type="PROSITE" id="PS50222"/>
    </source>
</evidence>
<evidence type="ECO:0000313" key="4">
    <source>
        <dbReference type="EMBL" id="PCS03939.1"/>
    </source>
</evidence>
<feature type="chain" id="PRO_5046797465" evidence="2">
    <location>
        <begin position="32"/>
        <end position="564"/>
    </location>
</feature>
<dbReference type="PROSITE" id="PS50222">
    <property type="entry name" value="EF_HAND_2"/>
    <property type="match status" value="1"/>
</dbReference>
<name>A0ABX4I962_9LACT</name>
<organism evidence="4 5">
    <name type="scientific">Pseudolactococcus chungangensis CAU 28 = DSM 22330</name>
    <dbReference type="NCBI Taxonomy" id="1122154"/>
    <lineage>
        <taxon>Bacteria</taxon>
        <taxon>Bacillati</taxon>
        <taxon>Bacillota</taxon>
        <taxon>Bacilli</taxon>
        <taxon>Lactobacillales</taxon>
        <taxon>Streptococcaceae</taxon>
        <taxon>Pseudolactococcus</taxon>
    </lineage>
</organism>
<feature type="signal peptide" evidence="2">
    <location>
        <begin position="1"/>
        <end position="31"/>
    </location>
</feature>
<dbReference type="EMBL" id="JXJT01000007">
    <property type="protein sequence ID" value="PCS03939.1"/>
    <property type="molecule type" value="Genomic_DNA"/>
</dbReference>
<dbReference type="PANTHER" id="PTHR43649">
    <property type="entry name" value="ARABINOSE-BINDING PROTEIN-RELATED"/>
    <property type="match status" value="1"/>
</dbReference>